<gene>
    <name evidence="3" type="ORF">EZS28_049971</name>
</gene>
<feature type="non-terminal residue" evidence="3">
    <location>
        <position position="332"/>
    </location>
</feature>
<dbReference type="AlphaFoldDB" id="A0A5J4T957"/>
<organism evidence="3 4">
    <name type="scientific">Streblomastix strix</name>
    <dbReference type="NCBI Taxonomy" id="222440"/>
    <lineage>
        <taxon>Eukaryota</taxon>
        <taxon>Metamonada</taxon>
        <taxon>Preaxostyla</taxon>
        <taxon>Oxymonadida</taxon>
        <taxon>Streblomastigidae</taxon>
        <taxon>Streblomastix</taxon>
    </lineage>
</organism>
<feature type="region of interest" description="Disordered" evidence="1">
    <location>
        <begin position="1"/>
        <end position="116"/>
    </location>
</feature>
<comment type="caution">
    <text evidence="3">The sequence shown here is derived from an EMBL/GenBank/DDBJ whole genome shotgun (WGS) entry which is preliminary data.</text>
</comment>
<dbReference type="Proteomes" id="UP000324800">
    <property type="component" value="Unassembled WGS sequence"/>
</dbReference>
<name>A0A5J4T957_9EUKA</name>
<evidence type="ECO:0000256" key="2">
    <source>
        <dbReference type="SAM" id="Phobius"/>
    </source>
</evidence>
<keyword evidence="2" id="KW-0472">Membrane</keyword>
<proteinExistence type="predicted"/>
<keyword evidence="2" id="KW-0812">Transmembrane</keyword>
<feature type="compositionally biased region" description="Basic and acidic residues" evidence="1">
    <location>
        <begin position="66"/>
        <end position="89"/>
    </location>
</feature>
<sequence length="332" mass="38393">SVNEHIIIGSQIALRPPSKISNRSTQGIDKDKTKEKEKEKEKSSKMKNKDGNDDELQKKKKKMDKNKKEKGKDQKNKEKAKGKNKDKGKKDKKKKQNKEKKKQKKQTKEKEVNQFDDMNEEQLGYIRDEIDDEEWTIKLNKEEENLQAHHDKIPSPIVSKNFINMIITSFVIVALSIVQLIIVVVFIGSYQEKPMNIVLSGMRPATLAQIQYLLLRAIMNYQCVSSLRHINLPATSQPMWKDDSHVSTDRKVILTLAERTSLYFNQLHMSVHYGSSQYTHFSDTTIDGIVSKRLSQSQNSQLLFHEEDCFLTSISCDEASPTRIYEQSPPFY</sequence>
<feature type="compositionally biased region" description="Basic residues" evidence="1">
    <location>
        <begin position="90"/>
        <end position="105"/>
    </location>
</feature>
<feature type="non-terminal residue" evidence="3">
    <location>
        <position position="1"/>
    </location>
</feature>
<dbReference type="OrthoDB" id="10672250at2759"/>
<keyword evidence="2" id="KW-1133">Transmembrane helix</keyword>
<evidence type="ECO:0000313" key="3">
    <source>
        <dbReference type="EMBL" id="KAA6354502.1"/>
    </source>
</evidence>
<evidence type="ECO:0000256" key="1">
    <source>
        <dbReference type="SAM" id="MobiDB-lite"/>
    </source>
</evidence>
<accession>A0A5J4T957</accession>
<dbReference type="EMBL" id="SNRW01036207">
    <property type="protein sequence ID" value="KAA6354502.1"/>
    <property type="molecule type" value="Genomic_DNA"/>
</dbReference>
<protein>
    <submittedName>
        <fullName evidence="3">Uncharacterized protein</fullName>
    </submittedName>
</protein>
<evidence type="ECO:0000313" key="4">
    <source>
        <dbReference type="Proteomes" id="UP000324800"/>
    </source>
</evidence>
<feature type="transmembrane region" description="Helical" evidence="2">
    <location>
        <begin position="162"/>
        <end position="187"/>
    </location>
</feature>
<reference evidence="3 4" key="1">
    <citation type="submission" date="2019-03" db="EMBL/GenBank/DDBJ databases">
        <title>Single cell metagenomics reveals metabolic interactions within the superorganism composed of flagellate Streblomastix strix and complex community of Bacteroidetes bacteria on its surface.</title>
        <authorList>
            <person name="Treitli S.C."/>
            <person name="Kolisko M."/>
            <person name="Husnik F."/>
            <person name="Keeling P."/>
            <person name="Hampl V."/>
        </authorList>
    </citation>
    <scope>NUCLEOTIDE SEQUENCE [LARGE SCALE GENOMIC DNA]</scope>
    <source>
        <strain evidence="3">ST1C</strain>
    </source>
</reference>
<feature type="compositionally biased region" description="Basic and acidic residues" evidence="1">
    <location>
        <begin position="28"/>
        <end position="57"/>
    </location>
</feature>